<reference evidence="10" key="1">
    <citation type="submission" date="2016-10" db="EMBL/GenBank/DDBJ databases">
        <authorList>
            <person name="Varghese N."/>
            <person name="Submissions S."/>
        </authorList>
    </citation>
    <scope>NUCLEOTIDE SEQUENCE [LARGE SCALE GENOMIC DNA]</scope>
    <source>
        <strain evidence="10">CGMCC 4.3504</strain>
    </source>
</reference>
<dbReference type="GO" id="GO:0005886">
    <property type="term" value="C:plasma membrane"/>
    <property type="evidence" value="ECO:0007669"/>
    <property type="project" value="UniProtKB-SubCell"/>
</dbReference>
<comment type="subcellular location">
    <subcellularLocation>
        <location evidence="1">Cell membrane</location>
        <topology evidence="1">Multi-pass membrane protein</topology>
    </subcellularLocation>
</comment>
<keyword evidence="3" id="KW-0813">Transport</keyword>
<feature type="transmembrane region" description="Helical" evidence="8">
    <location>
        <begin position="33"/>
        <end position="53"/>
    </location>
</feature>
<dbReference type="AlphaFoldDB" id="A0A1G6V2X6"/>
<keyword evidence="7 8" id="KW-0472">Membrane</keyword>
<keyword evidence="4" id="KW-1003">Cell membrane</keyword>
<keyword evidence="6 8" id="KW-1133">Transmembrane helix</keyword>
<comment type="similarity">
    <text evidence="2">Belongs to the CPA3 antiporters (TC 2.A.63) subunit F family.</text>
</comment>
<name>A0A1G6V2X6_9ACTN</name>
<feature type="transmembrane region" description="Helical" evidence="8">
    <location>
        <begin position="6"/>
        <end position="24"/>
    </location>
</feature>
<evidence type="ECO:0000256" key="3">
    <source>
        <dbReference type="ARBA" id="ARBA00022448"/>
    </source>
</evidence>
<evidence type="ECO:0000256" key="4">
    <source>
        <dbReference type="ARBA" id="ARBA00022475"/>
    </source>
</evidence>
<dbReference type="GO" id="GO:0015385">
    <property type="term" value="F:sodium:proton antiporter activity"/>
    <property type="evidence" value="ECO:0007669"/>
    <property type="project" value="TreeGrafter"/>
</dbReference>
<dbReference type="EMBL" id="FMZK01000008">
    <property type="protein sequence ID" value="SDD47833.1"/>
    <property type="molecule type" value="Genomic_DNA"/>
</dbReference>
<keyword evidence="5 8" id="KW-0812">Transmembrane</keyword>
<keyword evidence="10" id="KW-1185">Reference proteome</keyword>
<dbReference type="Pfam" id="PF04066">
    <property type="entry name" value="MrpF_PhaF"/>
    <property type="match status" value="1"/>
</dbReference>
<evidence type="ECO:0000256" key="7">
    <source>
        <dbReference type="ARBA" id="ARBA00023136"/>
    </source>
</evidence>
<accession>A0A1G6V2X6</accession>
<dbReference type="RefSeq" id="WP_055572533.1">
    <property type="nucleotide sequence ID" value="NZ_FMZK01000008.1"/>
</dbReference>
<evidence type="ECO:0000256" key="8">
    <source>
        <dbReference type="SAM" id="Phobius"/>
    </source>
</evidence>
<gene>
    <name evidence="9" type="ORF">SAMN05216505_10882</name>
</gene>
<evidence type="ECO:0000256" key="2">
    <source>
        <dbReference type="ARBA" id="ARBA00009212"/>
    </source>
</evidence>
<protein>
    <submittedName>
        <fullName evidence="9">Multicomponent Na+:H+ antiporter subunit F</fullName>
    </submittedName>
</protein>
<dbReference type="Proteomes" id="UP000182100">
    <property type="component" value="Unassembled WGS sequence"/>
</dbReference>
<organism evidence="9 10">
    <name type="scientific">Streptomyces prasinopilosus</name>
    <dbReference type="NCBI Taxonomy" id="67344"/>
    <lineage>
        <taxon>Bacteria</taxon>
        <taxon>Bacillati</taxon>
        <taxon>Actinomycetota</taxon>
        <taxon>Actinomycetes</taxon>
        <taxon>Kitasatosporales</taxon>
        <taxon>Streptomycetaceae</taxon>
        <taxon>Streptomyces</taxon>
    </lineage>
</organism>
<evidence type="ECO:0000256" key="5">
    <source>
        <dbReference type="ARBA" id="ARBA00022692"/>
    </source>
</evidence>
<dbReference type="PANTHER" id="PTHR34702:SF1">
    <property type="entry name" value="NA(+)_H(+) ANTIPORTER SUBUNIT F"/>
    <property type="match status" value="1"/>
</dbReference>
<dbReference type="STRING" id="67344.SAMN05216505_10882"/>
<dbReference type="PANTHER" id="PTHR34702">
    <property type="entry name" value="NA(+)/H(+) ANTIPORTER SUBUNIT F1"/>
    <property type="match status" value="1"/>
</dbReference>
<proteinExistence type="inferred from homology"/>
<dbReference type="InterPro" id="IPR007208">
    <property type="entry name" value="MrpF/PhaF-like"/>
</dbReference>
<evidence type="ECO:0000256" key="1">
    <source>
        <dbReference type="ARBA" id="ARBA00004651"/>
    </source>
</evidence>
<feature type="transmembrane region" description="Helical" evidence="8">
    <location>
        <begin position="59"/>
        <end position="81"/>
    </location>
</feature>
<sequence>MTALYTVTLAVLSAAGLLTLLRLVRGPDALNRIVALDVLLTMIIAGTAVGMALRGDTTSLPVLVVLALLAFTGSVTAAHLIEKREGLR</sequence>
<evidence type="ECO:0000313" key="9">
    <source>
        <dbReference type="EMBL" id="SDD47833.1"/>
    </source>
</evidence>
<evidence type="ECO:0000256" key="6">
    <source>
        <dbReference type="ARBA" id="ARBA00022989"/>
    </source>
</evidence>
<evidence type="ECO:0000313" key="10">
    <source>
        <dbReference type="Proteomes" id="UP000182100"/>
    </source>
</evidence>